<evidence type="ECO:0000256" key="4">
    <source>
        <dbReference type="ARBA" id="ARBA00022448"/>
    </source>
</evidence>
<dbReference type="Pfam" id="PF18308">
    <property type="entry name" value="GGA_N-GAT"/>
    <property type="match status" value="1"/>
</dbReference>
<dbReference type="EMBL" id="VIIS01000178">
    <property type="protein sequence ID" value="KAF0312333.1"/>
    <property type="molecule type" value="Genomic_DNA"/>
</dbReference>
<dbReference type="Pfam" id="PF03127">
    <property type="entry name" value="GAT"/>
    <property type="match status" value="1"/>
</dbReference>
<dbReference type="PROSITE" id="PS50909">
    <property type="entry name" value="GAT"/>
    <property type="match status" value="1"/>
</dbReference>
<evidence type="ECO:0000259" key="8">
    <source>
        <dbReference type="PROSITE" id="PS50179"/>
    </source>
</evidence>
<name>A0A6A4X290_AMPAM</name>
<dbReference type="Gene3D" id="1.20.58.160">
    <property type="match status" value="1"/>
</dbReference>
<dbReference type="GO" id="GO:0005802">
    <property type="term" value="C:trans-Golgi network"/>
    <property type="evidence" value="ECO:0007669"/>
    <property type="project" value="InterPro"/>
</dbReference>
<dbReference type="GO" id="GO:0034394">
    <property type="term" value="P:protein localization to cell surface"/>
    <property type="evidence" value="ECO:0007669"/>
    <property type="project" value="TreeGrafter"/>
</dbReference>
<dbReference type="GO" id="GO:0005769">
    <property type="term" value="C:early endosome"/>
    <property type="evidence" value="ECO:0007669"/>
    <property type="project" value="UniProtKB-SubCell"/>
</dbReference>
<dbReference type="InterPro" id="IPR041198">
    <property type="entry name" value="GGA_N-GAT"/>
</dbReference>
<sequence length="424" mass="47756">MASHNQEPLDVLIQRITNPLSQTYDPQLVYTFCERIKRDQDGAVAATRLLAYRVQSPQEREAMLALDLLDTCARTGGARFQAELGKFRFLNELIKLLSPRYLGARTPQRVKQRVADLLLLWSRQIPHETKIQEAFTLLQKQGLLDLHGLDPHRAPTPPLPSTERPKNPIFEDSQKAALLKRLLQSTNPDDIQAANRLIKTMVKQDEERSERVSRRVTELETVHSNLRLLEEMMDNYSPETTSSEEMELMAELCTSCQQLRGKLDTLAAETDDQDSALAELVSASEQIGATIARHRELSSRSAPLTLLQLESPQEARPPEAPDRGHSQDMLQRQLERLGGAAPVPLFCEPNSLEISLHGPAGNRPRRDVTVYVITALNRTGRSVTQYTLQAVCDKMSVHLRFMLSYSMDDDIITEMAETTLTGQS</sequence>
<dbReference type="InterPro" id="IPR027422">
    <property type="entry name" value="GGA1-3"/>
</dbReference>
<dbReference type="Gene3D" id="1.20.5.170">
    <property type="match status" value="1"/>
</dbReference>
<dbReference type="SUPFAM" id="SSF89009">
    <property type="entry name" value="GAT-like domain"/>
    <property type="match status" value="1"/>
</dbReference>
<comment type="similarity">
    <text evidence="3">Belongs to the GGA protein family.</text>
</comment>
<dbReference type="PANTHER" id="PTHR45905:SF1">
    <property type="entry name" value="GOLGI-LOCALIZED, GAMMA-ADAPTIN EAR CONTAINING, ARF BINDING PROTEIN"/>
    <property type="match status" value="1"/>
</dbReference>
<dbReference type="GO" id="GO:0006886">
    <property type="term" value="P:intracellular protein transport"/>
    <property type="evidence" value="ECO:0007669"/>
    <property type="project" value="InterPro"/>
</dbReference>
<evidence type="ECO:0000256" key="1">
    <source>
        <dbReference type="ARBA" id="ARBA00004150"/>
    </source>
</evidence>
<proteinExistence type="inferred from homology"/>
<evidence type="ECO:0000313" key="10">
    <source>
        <dbReference type="EMBL" id="KAF0312333.1"/>
    </source>
</evidence>
<organism evidence="10 11">
    <name type="scientific">Amphibalanus amphitrite</name>
    <name type="common">Striped barnacle</name>
    <name type="synonym">Balanus amphitrite</name>
    <dbReference type="NCBI Taxonomy" id="1232801"/>
    <lineage>
        <taxon>Eukaryota</taxon>
        <taxon>Metazoa</taxon>
        <taxon>Ecdysozoa</taxon>
        <taxon>Arthropoda</taxon>
        <taxon>Crustacea</taxon>
        <taxon>Multicrustacea</taxon>
        <taxon>Cirripedia</taxon>
        <taxon>Thoracica</taxon>
        <taxon>Thoracicalcarea</taxon>
        <taxon>Balanomorpha</taxon>
        <taxon>Balanoidea</taxon>
        <taxon>Balanidae</taxon>
        <taxon>Amphibalaninae</taxon>
        <taxon>Amphibalanus</taxon>
    </lineage>
</organism>
<dbReference type="InterPro" id="IPR013041">
    <property type="entry name" value="Clathrin_app_Ig-like_sf"/>
</dbReference>
<dbReference type="Pfam" id="PF00790">
    <property type="entry name" value="VHS"/>
    <property type="match status" value="1"/>
</dbReference>
<comment type="caution">
    <text evidence="10">The sequence shown here is derived from an EMBL/GenBank/DDBJ whole genome shotgun (WGS) entry which is preliminary data.</text>
</comment>
<feature type="region of interest" description="Disordered" evidence="7">
    <location>
        <begin position="309"/>
        <end position="328"/>
    </location>
</feature>
<feature type="domain" description="VHS" evidence="8">
    <location>
        <begin position="16"/>
        <end position="143"/>
    </location>
</feature>
<comment type="subcellular location">
    <subcellularLocation>
        <location evidence="2">Early endosome</location>
    </subcellularLocation>
    <subcellularLocation>
        <location evidence="1">Golgi apparatus</location>
        <location evidence="1">trans-Golgi network membrane</location>
        <topology evidence="1">Peripheral membrane protein</topology>
    </subcellularLocation>
</comment>
<dbReference type="InterPro" id="IPR008942">
    <property type="entry name" value="ENTH_VHS"/>
</dbReference>
<evidence type="ECO:0000256" key="7">
    <source>
        <dbReference type="SAM" id="MobiDB-lite"/>
    </source>
</evidence>
<feature type="compositionally biased region" description="Basic and acidic residues" evidence="7">
    <location>
        <begin position="316"/>
        <end position="326"/>
    </location>
</feature>
<dbReference type="SUPFAM" id="SSF49348">
    <property type="entry name" value="Clathrin adaptor appendage domain"/>
    <property type="match status" value="1"/>
</dbReference>
<evidence type="ECO:0000256" key="2">
    <source>
        <dbReference type="ARBA" id="ARBA00004412"/>
    </source>
</evidence>
<keyword evidence="4" id="KW-0813">Transport</keyword>
<dbReference type="Gene3D" id="1.25.40.90">
    <property type="match status" value="1"/>
</dbReference>
<dbReference type="InterPro" id="IPR004152">
    <property type="entry name" value="GAT_dom"/>
</dbReference>
<dbReference type="GO" id="GO:0035091">
    <property type="term" value="F:phosphatidylinositol binding"/>
    <property type="evidence" value="ECO:0007669"/>
    <property type="project" value="InterPro"/>
</dbReference>
<keyword evidence="5" id="KW-0832">Ubl conjugation</keyword>
<dbReference type="SMART" id="SM00288">
    <property type="entry name" value="VHS"/>
    <property type="match status" value="1"/>
</dbReference>
<evidence type="ECO:0000256" key="5">
    <source>
        <dbReference type="ARBA" id="ARBA00022843"/>
    </source>
</evidence>
<dbReference type="EMBL" id="VIIS01000178">
    <property type="protein sequence ID" value="KAF0312334.1"/>
    <property type="molecule type" value="Genomic_DNA"/>
</dbReference>
<protein>
    <submittedName>
        <fullName evidence="10">ADP-ribosylation factor-binding protein GGA1</fullName>
    </submittedName>
</protein>
<dbReference type="AlphaFoldDB" id="A0A6A4X290"/>
<evidence type="ECO:0000256" key="6">
    <source>
        <dbReference type="ARBA" id="ARBA00022927"/>
    </source>
</evidence>
<dbReference type="GO" id="GO:0043130">
    <property type="term" value="F:ubiquitin binding"/>
    <property type="evidence" value="ECO:0007669"/>
    <property type="project" value="InterPro"/>
</dbReference>
<keyword evidence="11" id="KW-1185">Reference proteome</keyword>
<evidence type="ECO:0000259" key="9">
    <source>
        <dbReference type="PROSITE" id="PS50909"/>
    </source>
</evidence>
<feature type="region of interest" description="Disordered" evidence="7">
    <location>
        <begin position="148"/>
        <end position="168"/>
    </location>
</feature>
<evidence type="ECO:0000313" key="11">
    <source>
        <dbReference type="Proteomes" id="UP000440578"/>
    </source>
</evidence>
<feature type="domain" description="GAT" evidence="9">
    <location>
        <begin position="172"/>
        <end position="299"/>
    </location>
</feature>
<dbReference type="GO" id="GO:0006893">
    <property type="term" value="P:Golgi to plasma membrane transport"/>
    <property type="evidence" value="ECO:0007669"/>
    <property type="project" value="TreeGrafter"/>
</dbReference>
<gene>
    <name evidence="10" type="primary">Gga1_1</name>
    <name evidence="10" type="ORF">FJT64_016934</name>
</gene>
<dbReference type="PANTHER" id="PTHR45905">
    <property type="entry name" value="GOLGI-LOCALIZED, GAMMA-ADAPTIN EAR CONTAINING, ARF BINDING PROTEIN"/>
    <property type="match status" value="1"/>
</dbReference>
<dbReference type="Proteomes" id="UP000440578">
    <property type="component" value="Unassembled WGS sequence"/>
</dbReference>
<dbReference type="OrthoDB" id="447025at2759"/>
<dbReference type="SUPFAM" id="SSF48464">
    <property type="entry name" value="ENTH/VHS domain"/>
    <property type="match status" value="1"/>
</dbReference>
<dbReference type="GO" id="GO:0031267">
    <property type="term" value="F:small GTPase binding"/>
    <property type="evidence" value="ECO:0007669"/>
    <property type="project" value="InterPro"/>
</dbReference>
<reference evidence="10 11" key="1">
    <citation type="submission" date="2019-07" db="EMBL/GenBank/DDBJ databases">
        <title>Draft genome assembly of a fouling barnacle, Amphibalanus amphitrite (Darwin, 1854): The first reference genome for Thecostraca.</title>
        <authorList>
            <person name="Kim W."/>
        </authorList>
    </citation>
    <scope>NUCLEOTIDE SEQUENCE [LARGE SCALE GENOMIC DNA]</scope>
    <source>
        <strain evidence="10">SNU_AA5</strain>
        <tissue evidence="10">Soma without cirri and trophi</tissue>
    </source>
</reference>
<dbReference type="InterPro" id="IPR038425">
    <property type="entry name" value="GAT_sf"/>
</dbReference>
<keyword evidence="6" id="KW-0653">Protein transport</keyword>
<dbReference type="InterPro" id="IPR002014">
    <property type="entry name" value="VHS_dom"/>
</dbReference>
<accession>A0A6A4X290</accession>
<evidence type="ECO:0000256" key="3">
    <source>
        <dbReference type="ARBA" id="ARBA00008099"/>
    </source>
</evidence>
<dbReference type="PROSITE" id="PS50179">
    <property type="entry name" value="VHS"/>
    <property type="match status" value="1"/>
</dbReference>
<dbReference type="CDD" id="cd03567">
    <property type="entry name" value="VHS_GGA_metazoan"/>
    <property type="match status" value="1"/>
</dbReference>